<sequence>MLIEYEVNPNEGFDTPDVLIFDEDGFGEYKTKVGRFPIVDGPLLTDNTYSLGPLGQISLPTKTHRENIHLANIPKWGDSQLDWGEGSPQVDMYALECLTRESSSALMESHVVEPGDYFAVFDWTDDVLESTSKDRVSVDVSVRAVNPALEKVENQVPTKMEELYTGLPEEESPLVEAGRDLASAICVEVPEKFHGSNLEESVPEAAQVLSGLKIVLGLVEDQLGYDASLAYQLTTRTTSWTRWSMSLLPVVSSLSQLVDDACAVTEADPEEAVSEIENMLLSLGILIADLLATAFGVTGRVASFLVGMARKYLLGFVARTLGLKAYVVLLKELLTLTRSGISEVLAVIKRITREIGEGYDFLDESEVERVEALDEEELESSSFDFDFFSLSPECSP</sequence>
<organism evidence="1 2">
    <name type="scientific">Halogranum rubrum</name>
    <dbReference type="NCBI Taxonomy" id="553466"/>
    <lineage>
        <taxon>Archaea</taxon>
        <taxon>Methanobacteriati</taxon>
        <taxon>Methanobacteriota</taxon>
        <taxon>Stenosarchaea group</taxon>
        <taxon>Halobacteria</taxon>
        <taxon>Halobacteriales</taxon>
        <taxon>Haloferacaceae</taxon>
    </lineage>
</organism>
<name>A0A1I4JD29_9EURY</name>
<dbReference type="STRING" id="553466.SAMN04487950_4479"/>
<dbReference type="AlphaFoldDB" id="A0A1I4JD29"/>
<dbReference type="RefSeq" id="WP_089872608.1">
    <property type="nucleotide sequence ID" value="NZ_FOTC01000010.1"/>
</dbReference>
<dbReference type="Proteomes" id="UP000199607">
    <property type="component" value="Unassembled WGS sequence"/>
</dbReference>
<dbReference type="EMBL" id="FOTC01000010">
    <property type="protein sequence ID" value="SFL64454.1"/>
    <property type="molecule type" value="Genomic_DNA"/>
</dbReference>
<gene>
    <name evidence="1" type="ORF">SAMN04487950_4479</name>
</gene>
<evidence type="ECO:0000313" key="2">
    <source>
        <dbReference type="Proteomes" id="UP000199607"/>
    </source>
</evidence>
<reference evidence="2" key="1">
    <citation type="submission" date="2016-10" db="EMBL/GenBank/DDBJ databases">
        <authorList>
            <person name="Varghese N."/>
            <person name="Submissions S."/>
        </authorList>
    </citation>
    <scope>NUCLEOTIDE SEQUENCE [LARGE SCALE GENOMIC DNA]</scope>
    <source>
        <strain evidence="2">CGMCC 1.7738</strain>
    </source>
</reference>
<evidence type="ECO:0000313" key="1">
    <source>
        <dbReference type="EMBL" id="SFL64454.1"/>
    </source>
</evidence>
<keyword evidence="2" id="KW-1185">Reference proteome</keyword>
<accession>A0A1I4JD29</accession>
<proteinExistence type="predicted"/>
<protein>
    <submittedName>
        <fullName evidence="1">Uncharacterized protein</fullName>
    </submittedName>
</protein>